<dbReference type="EMBL" id="KN728900">
    <property type="protein sequence ID" value="KIH63066.1"/>
    <property type="molecule type" value="Genomic_DNA"/>
</dbReference>
<feature type="compositionally biased region" description="Basic and acidic residues" evidence="1">
    <location>
        <begin position="190"/>
        <end position="199"/>
    </location>
</feature>
<dbReference type="Proteomes" id="UP000054047">
    <property type="component" value="Unassembled WGS sequence"/>
</dbReference>
<protein>
    <recommendedName>
        <fullName evidence="2">Cation-transporting P-type ATPase C-terminal domain-containing protein</fullName>
    </recommendedName>
</protein>
<evidence type="ECO:0000259" key="2">
    <source>
        <dbReference type="Pfam" id="PF00689"/>
    </source>
</evidence>
<gene>
    <name evidence="3" type="ORF">ANCDUO_06643</name>
</gene>
<proteinExistence type="predicted"/>
<evidence type="ECO:0000313" key="3">
    <source>
        <dbReference type="EMBL" id="KIH63066.1"/>
    </source>
</evidence>
<keyword evidence="4" id="KW-1185">Reference proteome</keyword>
<sequence>MCYVIIGIPIPLSLVAILMIDLGTDLWPAIALAYEVPESDIMQRPPRNPEYDRLVNIRSILIRSTTFVPKRPSPTEEKPPSILVSEVRIAIQSLKKGTVPGPDGITADLLRVGGYTMHKLLADHFTSYLEAGIIPDQWKSSKTVLIFKKGDKEDIENYLPIALLSIPYKLFTKIILNRLETTLDEHQPIEQAGHNERSPEASGPQRQKTNSLYIDFKKKIAE</sequence>
<evidence type="ECO:0000256" key="1">
    <source>
        <dbReference type="SAM" id="MobiDB-lite"/>
    </source>
</evidence>
<organism evidence="3 4">
    <name type="scientific">Ancylostoma duodenale</name>
    <dbReference type="NCBI Taxonomy" id="51022"/>
    <lineage>
        <taxon>Eukaryota</taxon>
        <taxon>Metazoa</taxon>
        <taxon>Ecdysozoa</taxon>
        <taxon>Nematoda</taxon>
        <taxon>Chromadorea</taxon>
        <taxon>Rhabditida</taxon>
        <taxon>Rhabditina</taxon>
        <taxon>Rhabditomorpha</taxon>
        <taxon>Strongyloidea</taxon>
        <taxon>Ancylostomatidae</taxon>
        <taxon>Ancylostomatinae</taxon>
        <taxon>Ancylostoma</taxon>
    </lineage>
</organism>
<dbReference type="Pfam" id="PF00689">
    <property type="entry name" value="Cation_ATPase_C"/>
    <property type="match status" value="1"/>
</dbReference>
<reference evidence="3 4" key="1">
    <citation type="submission" date="2013-12" db="EMBL/GenBank/DDBJ databases">
        <title>Draft genome of the parsitic nematode Ancylostoma duodenale.</title>
        <authorList>
            <person name="Mitreva M."/>
        </authorList>
    </citation>
    <scope>NUCLEOTIDE SEQUENCE [LARGE SCALE GENOMIC DNA]</scope>
    <source>
        <strain evidence="3 4">Zhejiang</strain>
    </source>
</reference>
<dbReference type="Gene3D" id="1.20.1110.10">
    <property type="entry name" value="Calcium-transporting ATPase, transmembrane domain"/>
    <property type="match status" value="1"/>
</dbReference>
<name>A0A0C2H110_9BILA</name>
<dbReference type="InterPro" id="IPR023298">
    <property type="entry name" value="ATPase_P-typ_TM_dom_sf"/>
</dbReference>
<feature type="domain" description="Cation-transporting P-type ATPase C-terminal" evidence="2">
    <location>
        <begin position="9"/>
        <end position="58"/>
    </location>
</feature>
<dbReference type="AlphaFoldDB" id="A0A0C2H110"/>
<dbReference type="PANTHER" id="PTHR19446">
    <property type="entry name" value="REVERSE TRANSCRIPTASES"/>
    <property type="match status" value="1"/>
</dbReference>
<dbReference type="SUPFAM" id="SSF81665">
    <property type="entry name" value="Calcium ATPase, transmembrane domain M"/>
    <property type="match status" value="1"/>
</dbReference>
<feature type="region of interest" description="Disordered" evidence="1">
    <location>
        <begin position="190"/>
        <end position="211"/>
    </location>
</feature>
<evidence type="ECO:0000313" key="4">
    <source>
        <dbReference type="Proteomes" id="UP000054047"/>
    </source>
</evidence>
<dbReference type="InterPro" id="IPR006068">
    <property type="entry name" value="ATPase_P-typ_cation-transptr_C"/>
</dbReference>
<accession>A0A0C2H110</accession>
<dbReference type="OrthoDB" id="410104at2759"/>